<dbReference type="PANTHER" id="PTHR30413:SF10">
    <property type="entry name" value="CAPSULE POLYSACCHARIDE EXPORT INNER-MEMBRANE PROTEIN CTRC"/>
    <property type="match status" value="1"/>
</dbReference>
<comment type="similarity">
    <text evidence="2 11">Belongs to the ABC-2 integral membrane protein family.</text>
</comment>
<evidence type="ECO:0000256" key="1">
    <source>
        <dbReference type="ARBA" id="ARBA00004651"/>
    </source>
</evidence>
<keyword evidence="7" id="KW-0972">Capsule biogenesis/degradation</keyword>
<keyword evidence="5" id="KW-0762">Sugar transport</keyword>
<protein>
    <recommendedName>
        <fullName evidence="11">Transport permease protein</fullName>
    </recommendedName>
</protein>
<keyword evidence="10 11" id="KW-0472">Membrane</keyword>
<sequence>MQSFSSSPTSMLSSILNNKSLIRALILREITGRYKGSILGLLWSFVTPLFMLLVYTFFFSVVFKARWSGGSDSKSEFALVLFAGLLLFNLFSECVNRAPGLILSNPNYVKKIVFPLEILPFVSLGAALFHGAISLLVWLLFYLVLFGIPPVTALSLPLIVLPLSLLILGVSWFLAALSVYLRDISQLIGILTTALLFMSPIFYPVSALPESYHVFLKSNPLTFPVEMARDALFWGAWPHWEGLVIYYVVTFLVAWLGFAWFQKTRKGFADVI</sequence>
<dbReference type="InterPro" id="IPR013525">
    <property type="entry name" value="ABC2_TM"/>
</dbReference>
<keyword evidence="6 11" id="KW-0812">Transmembrane</keyword>
<evidence type="ECO:0000256" key="5">
    <source>
        <dbReference type="ARBA" id="ARBA00022597"/>
    </source>
</evidence>
<dbReference type="GO" id="GO:0140359">
    <property type="term" value="F:ABC-type transporter activity"/>
    <property type="evidence" value="ECO:0007669"/>
    <property type="project" value="InterPro"/>
</dbReference>
<dbReference type="AlphaFoldDB" id="A0A7Y7WKQ4"/>
<dbReference type="Proteomes" id="UP000582981">
    <property type="component" value="Unassembled WGS sequence"/>
</dbReference>
<dbReference type="EMBL" id="JACAPU010000056">
    <property type="protein sequence ID" value="NWB51190.1"/>
    <property type="molecule type" value="Genomic_DNA"/>
</dbReference>
<evidence type="ECO:0000256" key="6">
    <source>
        <dbReference type="ARBA" id="ARBA00022692"/>
    </source>
</evidence>
<dbReference type="PANTHER" id="PTHR30413">
    <property type="entry name" value="INNER MEMBRANE TRANSPORT PERMEASE"/>
    <property type="match status" value="1"/>
</dbReference>
<evidence type="ECO:0000256" key="4">
    <source>
        <dbReference type="ARBA" id="ARBA00022475"/>
    </source>
</evidence>
<keyword evidence="8 11" id="KW-1133">Transmembrane helix</keyword>
<evidence type="ECO:0000256" key="11">
    <source>
        <dbReference type="RuleBase" id="RU361157"/>
    </source>
</evidence>
<dbReference type="InterPro" id="IPR047817">
    <property type="entry name" value="ABC2_TM_bact-type"/>
</dbReference>
<evidence type="ECO:0000256" key="10">
    <source>
        <dbReference type="ARBA" id="ARBA00023136"/>
    </source>
</evidence>
<dbReference type="GO" id="GO:0015920">
    <property type="term" value="P:lipopolysaccharide transport"/>
    <property type="evidence" value="ECO:0007669"/>
    <property type="project" value="TreeGrafter"/>
</dbReference>
<dbReference type="GO" id="GO:0043190">
    <property type="term" value="C:ATP-binding cassette (ABC) transporter complex"/>
    <property type="evidence" value="ECO:0007669"/>
    <property type="project" value="InterPro"/>
</dbReference>
<feature type="transmembrane region" description="Helical" evidence="11">
    <location>
        <begin position="187"/>
        <end position="205"/>
    </location>
</feature>
<dbReference type="RefSeq" id="WP_177145853.1">
    <property type="nucleotide sequence ID" value="NZ_JACAPU010000056.1"/>
</dbReference>
<gene>
    <name evidence="13" type="ORF">HX829_32435</name>
</gene>
<comment type="subcellular location">
    <subcellularLocation>
        <location evidence="11">Cell inner membrane</location>
        <topology evidence="11">Multi-pass membrane protein</topology>
    </subcellularLocation>
    <subcellularLocation>
        <location evidence="1">Cell membrane</location>
        <topology evidence="1">Multi-pass membrane protein</topology>
    </subcellularLocation>
</comment>
<feature type="transmembrane region" description="Helical" evidence="11">
    <location>
        <begin position="41"/>
        <end position="63"/>
    </location>
</feature>
<evidence type="ECO:0000313" key="14">
    <source>
        <dbReference type="Proteomes" id="UP000582981"/>
    </source>
</evidence>
<evidence type="ECO:0000256" key="8">
    <source>
        <dbReference type="ARBA" id="ARBA00022989"/>
    </source>
</evidence>
<feature type="transmembrane region" description="Helical" evidence="11">
    <location>
        <begin position="159"/>
        <end position="180"/>
    </location>
</feature>
<organism evidence="13 14">
    <name type="scientific">Pseudomonas gingeri</name>
    <dbReference type="NCBI Taxonomy" id="117681"/>
    <lineage>
        <taxon>Bacteria</taxon>
        <taxon>Pseudomonadati</taxon>
        <taxon>Pseudomonadota</taxon>
        <taxon>Gammaproteobacteria</taxon>
        <taxon>Pseudomonadales</taxon>
        <taxon>Pseudomonadaceae</taxon>
        <taxon>Pseudomonas</taxon>
    </lineage>
</organism>
<feature type="domain" description="ABC transmembrane type-2" evidence="12">
    <location>
        <begin position="39"/>
        <end position="264"/>
    </location>
</feature>
<dbReference type="GO" id="GO:0015774">
    <property type="term" value="P:polysaccharide transport"/>
    <property type="evidence" value="ECO:0007669"/>
    <property type="project" value="UniProtKB-KW"/>
</dbReference>
<feature type="transmembrane region" description="Helical" evidence="11">
    <location>
        <begin position="75"/>
        <end position="92"/>
    </location>
</feature>
<dbReference type="Pfam" id="PF01061">
    <property type="entry name" value="ABC2_membrane"/>
    <property type="match status" value="1"/>
</dbReference>
<evidence type="ECO:0000256" key="7">
    <source>
        <dbReference type="ARBA" id="ARBA00022903"/>
    </source>
</evidence>
<comment type="caution">
    <text evidence="11">Lacks conserved residue(s) required for the propagation of feature annotation.</text>
</comment>
<keyword evidence="9" id="KW-0625">Polysaccharide transport</keyword>
<comment type="caution">
    <text evidence="13">The sequence shown here is derived from an EMBL/GenBank/DDBJ whole genome shotgun (WGS) entry which is preliminary data.</text>
</comment>
<evidence type="ECO:0000256" key="2">
    <source>
        <dbReference type="ARBA" id="ARBA00007783"/>
    </source>
</evidence>
<dbReference type="PRINTS" id="PR00164">
    <property type="entry name" value="ABC2TRNSPORT"/>
</dbReference>
<keyword evidence="3 11" id="KW-0813">Transport</keyword>
<evidence type="ECO:0000313" key="13">
    <source>
        <dbReference type="EMBL" id="NWB51190.1"/>
    </source>
</evidence>
<feature type="transmembrane region" description="Helical" evidence="11">
    <location>
        <begin position="243"/>
        <end position="261"/>
    </location>
</feature>
<keyword evidence="4 11" id="KW-1003">Cell membrane</keyword>
<dbReference type="InterPro" id="IPR000412">
    <property type="entry name" value="ABC_2_transport"/>
</dbReference>
<name>A0A7Y7WKQ4_9PSED</name>
<evidence type="ECO:0000256" key="9">
    <source>
        <dbReference type="ARBA" id="ARBA00023047"/>
    </source>
</evidence>
<accession>A0A7Y7WKQ4</accession>
<dbReference type="PROSITE" id="PS51012">
    <property type="entry name" value="ABC_TM2"/>
    <property type="match status" value="1"/>
</dbReference>
<evidence type="ECO:0000256" key="3">
    <source>
        <dbReference type="ARBA" id="ARBA00022448"/>
    </source>
</evidence>
<proteinExistence type="inferred from homology"/>
<reference evidence="13 14" key="1">
    <citation type="submission" date="2020-04" db="EMBL/GenBank/DDBJ databases">
        <title>Molecular characterization of pseudomonads from Agaricus bisporus reveal novel blotch 2 pathogens in Western Europe.</title>
        <authorList>
            <person name="Taparia T."/>
            <person name="Krijger M."/>
            <person name="Haynes E."/>
            <person name="Elpinstone J.G."/>
            <person name="Noble R."/>
            <person name="Van Der Wolf J."/>
        </authorList>
    </citation>
    <scope>NUCLEOTIDE SEQUENCE [LARGE SCALE GENOMIC DNA]</scope>
    <source>
        <strain evidence="13 14">F1001</strain>
    </source>
</reference>
<evidence type="ECO:0000259" key="12">
    <source>
        <dbReference type="PROSITE" id="PS51012"/>
    </source>
</evidence>